<accession>A0AAV4BR96</accession>
<name>A0AAV4BR96_9GAST</name>
<dbReference type="AlphaFoldDB" id="A0AAV4BR96"/>
<protein>
    <submittedName>
        <fullName evidence="2">Uncharacterized protein</fullName>
    </submittedName>
</protein>
<proteinExistence type="predicted"/>
<evidence type="ECO:0000313" key="2">
    <source>
        <dbReference type="EMBL" id="GFO25781.1"/>
    </source>
</evidence>
<dbReference type="EMBL" id="BLXT01005777">
    <property type="protein sequence ID" value="GFO25781.1"/>
    <property type="molecule type" value="Genomic_DNA"/>
</dbReference>
<dbReference type="Proteomes" id="UP000735302">
    <property type="component" value="Unassembled WGS sequence"/>
</dbReference>
<gene>
    <name evidence="2" type="ORF">PoB_005228600</name>
</gene>
<evidence type="ECO:0000313" key="3">
    <source>
        <dbReference type="Proteomes" id="UP000735302"/>
    </source>
</evidence>
<keyword evidence="3" id="KW-1185">Reference proteome</keyword>
<feature type="region of interest" description="Disordered" evidence="1">
    <location>
        <begin position="1"/>
        <end position="21"/>
    </location>
</feature>
<evidence type="ECO:0000256" key="1">
    <source>
        <dbReference type="SAM" id="MobiDB-lite"/>
    </source>
</evidence>
<feature type="compositionally biased region" description="Basic and acidic residues" evidence="1">
    <location>
        <begin position="1"/>
        <end position="12"/>
    </location>
</feature>
<reference evidence="2 3" key="1">
    <citation type="journal article" date="2021" name="Elife">
        <title>Chloroplast acquisition without the gene transfer in kleptoplastic sea slugs, Plakobranchus ocellatus.</title>
        <authorList>
            <person name="Maeda T."/>
            <person name="Takahashi S."/>
            <person name="Yoshida T."/>
            <person name="Shimamura S."/>
            <person name="Takaki Y."/>
            <person name="Nagai Y."/>
            <person name="Toyoda A."/>
            <person name="Suzuki Y."/>
            <person name="Arimoto A."/>
            <person name="Ishii H."/>
            <person name="Satoh N."/>
            <person name="Nishiyama T."/>
            <person name="Hasebe M."/>
            <person name="Maruyama T."/>
            <person name="Minagawa J."/>
            <person name="Obokata J."/>
            <person name="Shigenobu S."/>
        </authorList>
    </citation>
    <scope>NUCLEOTIDE SEQUENCE [LARGE SCALE GENOMIC DNA]</scope>
</reference>
<sequence length="110" mass="12034">MCHIERSKEKKGGRGSKRERKWNQVGSLVFSGFSPRSVMDGTCGVECMRKEIHHRLGGVRSTVASKSALRSAGTLLSRVRAPPSAPWPDGGSESRRSFCCGLAIYSRPIN</sequence>
<comment type="caution">
    <text evidence="2">The sequence shown here is derived from an EMBL/GenBank/DDBJ whole genome shotgun (WGS) entry which is preliminary data.</text>
</comment>
<organism evidence="2 3">
    <name type="scientific">Plakobranchus ocellatus</name>
    <dbReference type="NCBI Taxonomy" id="259542"/>
    <lineage>
        <taxon>Eukaryota</taxon>
        <taxon>Metazoa</taxon>
        <taxon>Spiralia</taxon>
        <taxon>Lophotrochozoa</taxon>
        <taxon>Mollusca</taxon>
        <taxon>Gastropoda</taxon>
        <taxon>Heterobranchia</taxon>
        <taxon>Euthyneura</taxon>
        <taxon>Panpulmonata</taxon>
        <taxon>Sacoglossa</taxon>
        <taxon>Placobranchoidea</taxon>
        <taxon>Plakobranchidae</taxon>
        <taxon>Plakobranchus</taxon>
    </lineage>
</organism>